<evidence type="ECO:0000259" key="2">
    <source>
        <dbReference type="Pfam" id="PF14111"/>
    </source>
</evidence>
<gene>
    <name evidence="3" type="primary">YTX2_454</name>
    <name evidence="3" type="ORF">CK203_051602</name>
</gene>
<dbReference type="EMBL" id="QGNW01000248">
    <property type="protein sequence ID" value="RVW81813.1"/>
    <property type="molecule type" value="Genomic_DNA"/>
</dbReference>
<name>A0A438HBH5_VITVI</name>
<evidence type="ECO:0000256" key="1">
    <source>
        <dbReference type="SAM" id="MobiDB-lite"/>
    </source>
</evidence>
<dbReference type="Gene3D" id="3.60.10.10">
    <property type="entry name" value="Endonuclease/exonuclease/phosphatase"/>
    <property type="match status" value="1"/>
</dbReference>
<dbReference type="InterPro" id="IPR036691">
    <property type="entry name" value="Endo/exonu/phosph_ase_sf"/>
</dbReference>
<dbReference type="SUPFAM" id="SSF56672">
    <property type="entry name" value="DNA/RNA polymerases"/>
    <property type="match status" value="1"/>
</dbReference>
<dbReference type="CDD" id="cd01650">
    <property type="entry name" value="RT_nLTR_like"/>
    <property type="match status" value="1"/>
</dbReference>
<feature type="domain" description="DUF4283" evidence="2">
    <location>
        <begin position="168"/>
        <end position="253"/>
    </location>
</feature>
<comment type="caution">
    <text evidence="3">The sequence shown here is derived from an EMBL/GenBank/DDBJ whole genome shotgun (WGS) entry which is preliminary data.</text>
</comment>
<sequence>MKGPFANMGEKGKRWFAVESKSFDIFVEGLGGRLRGVIVERGRGYSSKGWKEKGRFFRLECWENGAERFLFYKVLTAKSKSFSLVFPEGKGNHGSWFILAKKLRSLRVVPFSKEKVDPQVEIGGSRKAESKKNGSGRMSYVSVVRKNECLAEETIWLQIGEGVVQGKEEKLRRCLVGKFGEGSFLVSEVRALEMWARSTWQLRFGLQVYIFGGSLILFEFEDVLEAERVLVRGPRRFKERLLSLERWQHETGCLVKEESYKEAWVRVLGLPLHLWSREVFIKIGDCCGGFVAMDEGSVNSVQIQWVRILVRLNGRSLPVSSQLVVGSMCYSIQLWWEVPPKFSKVVPRSCNEGSPESKVRGDDGGGPRASMGVEKDLFQLQTGREEVSSSGGKSGCFGEGWDCCFQKAVASGDDYEGGGRRVFLVVTGDSKGASGPVGESPVELQKDNRGSGPAVEDRGGLLAGDDRAAATVPLEWFKSTSAWILGIDEALQAEATRYSSIRFPLLSQGVQGFSSSSISCRKRAANGFQSHGWGSTTEMVEVDAGISPLNMVLVDGSVEAASSGEERALVVVGETSLDESNSLRQPVFGAESDGEWKSSCLAQFSDFLGMPTTGCEEEILTMLKKWIMRKDQKNRRSRAKKVKVESSKSERELKRFLEWGALDSWGMAGRVLVFWDSRVLELIEMEIGSFSVSCCFKNVEDGFCWVFTRVYGPAVGRFLGERNSISRLSSAMRRFSEIIEDLELRDLPLQGGSFTWRGGLNNQIQSRLDRFIVSKEWECYFSGAVQSLLPRIVSDHCPIMLDCEGARKRPSPFRFENMWLKEEGFKDLLRNWWMGFQFRGSFSFTLFEKLKALKACLKIWNREVFGNVTARKESALKQMMFWDSIEGDRVLTAEEQTLIKQALEEYKKWVIMEETSWRQKSRELWLREGDKNTGYFHKMVNAHKRVNSLVKIKINGAWVSEERDIKDGVVQAFHSMLSETDEWRPKCNGLQVGVLEGETAALLEVPFSEEEVFGALSDLNGDKAPGPNGFTMAFWQFSWSFLKEEVMGFFKDFHDQGKFIKSINVSFMVLIPKKGGAEDLKDFRPISLVGSLYKLLAKVLANRLKKAIHSMQKSGGGGILSKLDIEKAYDHGDSLSPYLFVIVMEAFSCLLKRAKEGGFFPGWQLSGREGVGVEIIHLLFEDDTLVFCEPSIDQVSYLSWLLMWFEAMSGSKVNLEKSEIIAVGRVENVEELALEFSCKVSQLPSYLGLSLGARFKEVATWDGVEERLRKRLSLWKRQYISKGDAKEHEFEIGTDPKGLSLKYGEKEGGWRSHVVRGSYGVGLWKAIKRGWDVLGDNLVYSVGNGKREAWVADVWSHSGGGVWTPRFSKRLNDWEVIEVEHLLLRLQGRRVYSDVEDQVIWTKAKNGRFSVKSLYKALEPERLKEFPTRVIWNSLVPPRRKSLLITFSRIVGWPEVYGAYFFPSLGFRGCSPLQGFFGSGPPSIVDFVDWLGAG</sequence>
<reference evidence="3 4" key="1">
    <citation type="journal article" date="2018" name="PLoS Genet.">
        <title>Population sequencing reveals clonal diversity and ancestral inbreeding in the grapevine cultivar Chardonnay.</title>
        <authorList>
            <person name="Roach M.J."/>
            <person name="Johnson D.L."/>
            <person name="Bohlmann J."/>
            <person name="van Vuuren H.J."/>
            <person name="Jones S.J."/>
            <person name="Pretorius I.S."/>
            <person name="Schmidt S.A."/>
            <person name="Borneman A.R."/>
        </authorList>
    </citation>
    <scope>NUCLEOTIDE SEQUENCE [LARGE SCALE GENOMIC DNA]</scope>
    <source>
        <strain evidence="4">cv. Chardonnay</strain>
        <tissue evidence="3">Leaf</tissue>
    </source>
</reference>
<evidence type="ECO:0000313" key="3">
    <source>
        <dbReference type="EMBL" id="RVW81813.1"/>
    </source>
</evidence>
<feature type="region of interest" description="Disordered" evidence="1">
    <location>
        <begin position="431"/>
        <end position="460"/>
    </location>
</feature>
<dbReference type="Proteomes" id="UP000288805">
    <property type="component" value="Unassembled WGS sequence"/>
</dbReference>
<accession>A0A438HBH5</accession>
<feature type="compositionally biased region" description="Basic and acidic residues" evidence="1">
    <location>
        <begin position="444"/>
        <end position="460"/>
    </location>
</feature>
<proteinExistence type="predicted"/>
<protein>
    <submittedName>
        <fullName evidence="3">Transposon TX1 uncharacterized 149 kDa protein</fullName>
    </submittedName>
</protein>
<dbReference type="PANTHER" id="PTHR34427">
    <property type="entry name" value="DUF4283 DOMAIN PROTEIN"/>
    <property type="match status" value="1"/>
</dbReference>
<dbReference type="Pfam" id="PF14111">
    <property type="entry name" value="DUF4283"/>
    <property type="match status" value="1"/>
</dbReference>
<dbReference type="InterPro" id="IPR043502">
    <property type="entry name" value="DNA/RNA_pol_sf"/>
</dbReference>
<dbReference type="InterPro" id="IPR025558">
    <property type="entry name" value="DUF4283"/>
</dbReference>
<feature type="compositionally biased region" description="Basic and acidic residues" evidence="1">
    <location>
        <begin position="355"/>
        <end position="365"/>
    </location>
</feature>
<dbReference type="SUPFAM" id="SSF56219">
    <property type="entry name" value="DNase I-like"/>
    <property type="match status" value="1"/>
</dbReference>
<feature type="region of interest" description="Disordered" evidence="1">
    <location>
        <begin position="349"/>
        <end position="371"/>
    </location>
</feature>
<evidence type="ECO:0000313" key="4">
    <source>
        <dbReference type="Proteomes" id="UP000288805"/>
    </source>
</evidence>
<organism evidence="3 4">
    <name type="scientific">Vitis vinifera</name>
    <name type="common">Grape</name>
    <dbReference type="NCBI Taxonomy" id="29760"/>
    <lineage>
        <taxon>Eukaryota</taxon>
        <taxon>Viridiplantae</taxon>
        <taxon>Streptophyta</taxon>
        <taxon>Embryophyta</taxon>
        <taxon>Tracheophyta</taxon>
        <taxon>Spermatophyta</taxon>
        <taxon>Magnoliopsida</taxon>
        <taxon>eudicotyledons</taxon>
        <taxon>Gunneridae</taxon>
        <taxon>Pentapetalae</taxon>
        <taxon>rosids</taxon>
        <taxon>Vitales</taxon>
        <taxon>Vitaceae</taxon>
        <taxon>Viteae</taxon>
        <taxon>Vitis</taxon>
    </lineage>
</organism>
<dbReference type="PANTHER" id="PTHR34427:SF5">
    <property type="entry name" value="DUF4283 DOMAIN-CONTAINING PROTEIN"/>
    <property type="match status" value="1"/>
</dbReference>